<keyword evidence="4" id="KW-1185">Reference proteome</keyword>
<feature type="domain" description="Impact N-terminal" evidence="2">
    <location>
        <begin position="18"/>
        <end position="125"/>
    </location>
</feature>
<dbReference type="Proteomes" id="UP000276260">
    <property type="component" value="Unassembled WGS sequence"/>
</dbReference>
<evidence type="ECO:0000259" key="2">
    <source>
        <dbReference type="Pfam" id="PF01205"/>
    </source>
</evidence>
<name>A0A3P3QGX0_9GAMM</name>
<sequence>MSGDWVLAKTASFEQEIKRSRFLCTLWPIQSLAEGQQIIRQQKQQHPQAAHVCSAMLLPAGATGQPQAFSDDGEPSGTAGKPMLAVLQGSGMVGLCATVVRYYGGIQLGTGGLVRAYSEAVRQALTLAEREFIPVRLHASLTLPYAVFEAMQRVWQHRWLIDQQEFEQQVHLTVRIAQSDQQEFEQQFMQTMIRLKEPQATLVWHHSSEQDS</sequence>
<dbReference type="PANTHER" id="PTHR16301:SF20">
    <property type="entry name" value="IMPACT FAMILY MEMBER YIGZ"/>
    <property type="match status" value="1"/>
</dbReference>
<dbReference type="InterPro" id="IPR001498">
    <property type="entry name" value="Impact_N"/>
</dbReference>
<gene>
    <name evidence="3" type="ORF">EIK76_12920</name>
</gene>
<dbReference type="AlphaFoldDB" id="A0A3P3QGX0"/>
<dbReference type="Pfam" id="PF01205">
    <property type="entry name" value="Impact_N"/>
    <property type="match status" value="1"/>
</dbReference>
<dbReference type="PANTHER" id="PTHR16301">
    <property type="entry name" value="IMPACT-RELATED"/>
    <property type="match status" value="1"/>
</dbReference>
<dbReference type="GO" id="GO:0005737">
    <property type="term" value="C:cytoplasm"/>
    <property type="evidence" value="ECO:0007669"/>
    <property type="project" value="TreeGrafter"/>
</dbReference>
<protein>
    <submittedName>
        <fullName evidence="3">YigZ family protein</fullName>
    </submittedName>
</protein>
<dbReference type="EMBL" id="RRCF01000003">
    <property type="protein sequence ID" value="RRJ20416.1"/>
    <property type="molecule type" value="Genomic_DNA"/>
</dbReference>
<dbReference type="Gene3D" id="3.30.230.30">
    <property type="entry name" value="Impact, N-terminal domain"/>
    <property type="match status" value="1"/>
</dbReference>
<dbReference type="InterPro" id="IPR020568">
    <property type="entry name" value="Ribosomal_Su5_D2-typ_SF"/>
</dbReference>
<evidence type="ECO:0000313" key="4">
    <source>
        <dbReference type="Proteomes" id="UP000276260"/>
    </source>
</evidence>
<reference evidence="3 4" key="1">
    <citation type="submission" date="2018-11" db="EMBL/GenBank/DDBJ databases">
        <title>Draft genome analysis of Rheinheimera mesophila isolated from an industrial waste site.</title>
        <authorList>
            <person name="Yu Q."/>
            <person name="Qi Y."/>
            <person name="Zhang H."/>
            <person name="Lu Y."/>
            <person name="Pu J."/>
        </authorList>
    </citation>
    <scope>NUCLEOTIDE SEQUENCE [LARGE SCALE GENOMIC DNA]</scope>
    <source>
        <strain evidence="3 4">IITR13</strain>
    </source>
</reference>
<evidence type="ECO:0000256" key="1">
    <source>
        <dbReference type="ARBA" id="ARBA00007665"/>
    </source>
</evidence>
<dbReference type="SUPFAM" id="SSF54211">
    <property type="entry name" value="Ribosomal protein S5 domain 2-like"/>
    <property type="match status" value="1"/>
</dbReference>
<comment type="similarity">
    <text evidence="1">Belongs to the IMPACT family.</text>
</comment>
<accession>A0A3P3QGX0</accession>
<organism evidence="3 4">
    <name type="scientific">Rheinheimera mesophila</name>
    <dbReference type="NCBI Taxonomy" id="1547515"/>
    <lineage>
        <taxon>Bacteria</taxon>
        <taxon>Pseudomonadati</taxon>
        <taxon>Pseudomonadota</taxon>
        <taxon>Gammaproteobacteria</taxon>
        <taxon>Chromatiales</taxon>
        <taxon>Chromatiaceae</taxon>
        <taxon>Rheinheimera</taxon>
    </lineage>
</organism>
<dbReference type="RefSeq" id="WP_046519768.1">
    <property type="nucleotide sequence ID" value="NZ_LAVS01000017.1"/>
</dbReference>
<dbReference type="OrthoDB" id="9813771at2"/>
<comment type="caution">
    <text evidence="3">The sequence shown here is derived from an EMBL/GenBank/DDBJ whole genome shotgun (WGS) entry which is preliminary data.</text>
</comment>
<dbReference type="InterPro" id="IPR036956">
    <property type="entry name" value="Impact_N_sf"/>
</dbReference>
<proteinExistence type="inferred from homology"/>
<dbReference type="InterPro" id="IPR023582">
    <property type="entry name" value="Impact"/>
</dbReference>
<dbReference type="GO" id="GO:0006446">
    <property type="term" value="P:regulation of translational initiation"/>
    <property type="evidence" value="ECO:0007669"/>
    <property type="project" value="TreeGrafter"/>
</dbReference>
<evidence type="ECO:0000313" key="3">
    <source>
        <dbReference type="EMBL" id="RRJ20416.1"/>
    </source>
</evidence>